<comment type="caution">
    <text evidence="2">The sequence shown here is derived from an EMBL/GenBank/DDBJ whole genome shotgun (WGS) entry which is preliminary data.</text>
</comment>
<proteinExistence type="predicted"/>
<protein>
    <submittedName>
        <fullName evidence="2">Uncharacterized protein</fullName>
    </submittedName>
</protein>
<dbReference type="OrthoDB" id="538310at2759"/>
<feature type="compositionally biased region" description="Polar residues" evidence="1">
    <location>
        <begin position="90"/>
        <end position="104"/>
    </location>
</feature>
<keyword evidence="3" id="KW-1185">Reference proteome</keyword>
<reference evidence="2 3" key="1">
    <citation type="journal article" date="2023" name="Commun. Biol.">
        <title>Reorganization of the ancestral sex-determining regions during the evolution of trioecy in Pleodorina starrii.</title>
        <authorList>
            <person name="Takahashi K."/>
            <person name="Suzuki S."/>
            <person name="Kawai-Toyooka H."/>
            <person name="Yamamoto K."/>
            <person name="Hamaji T."/>
            <person name="Ootsuki R."/>
            <person name="Yamaguchi H."/>
            <person name="Kawachi M."/>
            <person name="Higashiyama T."/>
            <person name="Nozaki H."/>
        </authorList>
    </citation>
    <scope>NUCLEOTIDE SEQUENCE [LARGE SCALE GENOMIC DNA]</scope>
    <source>
        <strain evidence="2 3">NIES-4479</strain>
    </source>
</reference>
<dbReference type="EMBL" id="BRXU01000031">
    <property type="protein sequence ID" value="GLC59990.1"/>
    <property type="molecule type" value="Genomic_DNA"/>
</dbReference>
<evidence type="ECO:0000313" key="2">
    <source>
        <dbReference type="EMBL" id="GLC59990.1"/>
    </source>
</evidence>
<evidence type="ECO:0000313" key="3">
    <source>
        <dbReference type="Proteomes" id="UP001165080"/>
    </source>
</evidence>
<dbReference type="AlphaFoldDB" id="A0A9W6BY43"/>
<sequence length="104" mass="10467">MSQAQEPSASQHQTVPQPTDEPKVLGGGNMDPTNPLAGLENPEAEAKATEMGATIPSQGPPPELAEETETSGGSEESGGSQQQAGEGETVQENVGAGSQQPPSS</sequence>
<name>A0A9W6BY43_9CHLO</name>
<organism evidence="2 3">
    <name type="scientific">Pleodorina starrii</name>
    <dbReference type="NCBI Taxonomy" id="330485"/>
    <lineage>
        <taxon>Eukaryota</taxon>
        <taxon>Viridiplantae</taxon>
        <taxon>Chlorophyta</taxon>
        <taxon>core chlorophytes</taxon>
        <taxon>Chlorophyceae</taxon>
        <taxon>CS clade</taxon>
        <taxon>Chlamydomonadales</taxon>
        <taxon>Volvocaceae</taxon>
        <taxon>Pleodorina</taxon>
    </lineage>
</organism>
<evidence type="ECO:0000256" key="1">
    <source>
        <dbReference type="SAM" id="MobiDB-lite"/>
    </source>
</evidence>
<feature type="compositionally biased region" description="Low complexity" evidence="1">
    <location>
        <begin position="70"/>
        <end position="88"/>
    </location>
</feature>
<gene>
    <name evidence="2" type="primary">PLEST005706</name>
    <name evidence="2" type="ORF">PLESTB_001561400</name>
</gene>
<feature type="compositionally biased region" description="Polar residues" evidence="1">
    <location>
        <begin position="1"/>
        <end position="17"/>
    </location>
</feature>
<dbReference type="Proteomes" id="UP001165080">
    <property type="component" value="Unassembled WGS sequence"/>
</dbReference>
<accession>A0A9W6BY43</accession>
<feature type="region of interest" description="Disordered" evidence="1">
    <location>
        <begin position="1"/>
        <end position="104"/>
    </location>
</feature>